<dbReference type="AlphaFoldDB" id="A0A9W4D7X2"/>
<feature type="non-terminal residue" evidence="1">
    <location>
        <position position="222"/>
    </location>
</feature>
<proteinExistence type="predicted"/>
<evidence type="ECO:0000313" key="1">
    <source>
        <dbReference type="EMBL" id="CAD6505893.1"/>
    </source>
</evidence>
<protein>
    <submittedName>
        <fullName evidence="1">BgTH12-06825</fullName>
    </submittedName>
</protein>
<organism evidence="1 2">
    <name type="scientific">Blumeria graminis f. sp. triticale</name>
    <dbReference type="NCBI Taxonomy" id="1689686"/>
    <lineage>
        <taxon>Eukaryota</taxon>
        <taxon>Fungi</taxon>
        <taxon>Dikarya</taxon>
        <taxon>Ascomycota</taxon>
        <taxon>Pezizomycotina</taxon>
        <taxon>Leotiomycetes</taxon>
        <taxon>Erysiphales</taxon>
        <taxon>Erysiphaceae</taxon>
        <taxon>Blumeria</taxon>
    </lineage>
</organism>
<evidence type="ECO:0000313" key="2">
    <source>
        <dbReference type="Proteomes" id="UP000683417"/>
    </source>
</evidence>
<accession>A0A9W4D7X2</accession>
<dbReference type="EMBL" id="CAJHIT010000010">
    <property type="protein sequence ID" value="CAD6505893.1"/>
    <property type="molecule type" value="Genomic_DNA"/>
</dbReference>
<dbReference type="Proteomes" id="UP000683417">
    <property type="component" value="Unassembled WGS sequence"/>
</dbReference>
<sequence length="222" mass="24704">ILEFKHIIAEQFGNATAERTEIWTIFVVGSVPKEVTTPEGAVDPVDGLLQPEPAKAAMNDAILTRQLAGPNVLLNLLALPGINKYTSQKLRRISSYYDRSFSDMPRVYSVFHTGTYNLTVVDSSAFTPPGLVLASINAGLAPTHSTVRPLLRRQFFLERTSFPYIDRLHDYRSSTSEYRLDQGFIDGLVLETPPKKGISVEQRYSVSDDIFHGPDYIVLTGV</sequence>
<name>A0A9W4D7X2_BLUGR</name>
<comment type="caution">
    <text evidence="1">The sequence shown here is derived from an EMBL/GenBank/DDBJ whole genome shotgun (WGS) entry which is preliminary data.</text>
</comment>
<gene>
    <name evidence="1" type="ORF">BGTH12_LOCUS7251</name>
</gene>
<reference evidence="1" key="1">
    <citation type="submission" date="2020-10" db="EMBL/GenBank/DDBJ databases">
        <authorList>
            <person name="Muller C M."/>
        </authorList>
    </citation>
    <scope>NUCLEOTIDE SEQUENCE</scope>
    <source>
        <strain evidence="1">THUN-12</strain>
    </source>
</reference>